<name>A0AAD5KBU5_9FUNG</name>
<feature type="domain" description="Pseudouridine synthase RsuA/RluA-like" evidence="5">
    <location>
        <begin position="169"/>
        <end position="315"/>
    </location>
</feature>
<dbReference type="SUPFAM" id="SSF55120">
    <property type="entry name" value="Pseudouridine synthase"/>
    <property type="match status" value="1"/>
</dbReference>
<dbReference type="Gene3D" id="3.30.2350.10">
    <property type="entry name" value="Pseudouridine synthase"/>
    <property type="match status" value="1"/>
</dbReference>
<dbReference type="EC" id="5.4.99.-" evidence="3"/>
<dbReference type="InterPro" id="IPR020103">
    <property type="entry name" value="PsdUridine_synth_cat_dom_sf"/>
</dbReference>
<dbReference type="Pfam" id="PF00849">
    <property type="entry name" value="PseudoU_synth_2"/>
    <property type="match status" value="1"/>
</dbReference>
<proteinExistence type="inferred from homology"/>
<dbReference type="GO" id="GO:0000455">
    <property type="term" value="P:enzyme-directed rRNA pseudouridine synthesis"/>
    <property type="evidence" value="ECO:0007669"/>
    <property type="project" value="TreeGrafter"/>
</dbReference>
<feature type="compositionally biased region" description="Polar residues" evidence="4">
    <location>
        <begin position="1"/>
        <end position="11"/>
    </location>
</feature>
<keyword evidence="7" id="KW-1185">Reference proteome</keyword>
<dbReference type="InterPro" id="IPR006225">
    <property type="entry name" value="PsdUridine_synth_RluC/D"/>
</dbReference>
<dbReference type="PROSITE" id="PS50889">
    <property type="entry name" value="S4"/>
    <property type="match status" value="1"/>
</dbReference>
<protein>
    <recommendedName>
        <fullName evidence="3">Pseudouridine synthase</fullName>
        <ecNumber evidence="3">5.4.99.-</ecNumber>
    </recommendedName>
</protein>
<gene>
    <name evidence="6" type="ORF">BDA99DRAFT_532299</name>
</gene>
<dbReference type="InterPro" id="IPR006224">
    <property type="entry name" value="PsdUridine_synth_RluA-like_CS"/>
</dbReference>
<dbReference type="NCBIfam" id="TIGR00005">
    <property type="entry name" value="rluA_subfam"/>
    <property type="match status" value="1"/>
</dbReference>
<sequence length="428" mass="49557">MEATEQPSTQPEIVVEAGHKRKSIDDSEDLEQQVQDQVKTKETKPKQPRQKRVKGRLENDFRDKNDISNAEYIVENGLRTVKPYFFEYRAYAKGRWMQRSLINVFTEEFQDRNEKYYRHAMETGLITVNGEKTSPDHIVKNNDVLGHKIHRHEPVVTGKPIEIVHRSDDLIVINKPGGIPIHPAGRYRHNTVIHVMRKELEIDRLFPANRLDRPTSGLMLIGLNSDRARQLEAEMTGGFIQKEYVCRVVGEFPEEEIVCEEPLKTISYKLSLNYVHQDGKASKTIFKRLSYNGKTSVVWCRPRSGRTHQIRVHLRYLGYPIANDPIYGNGLPWSDLIQKGQTLNDESAEKVVQKVMEVATFPEGMWEDIEDKDGVKEIKPRCEECGIVLTPDPSKKELFIWLHAWKYAGKDWAYETALPDWAEESFTE</sequence>
<comment type="caution">
    <text evidence="6">The sequence shown here is derived from an EMBL/GenBank/DDBJ whole genome shotgun (WGS) entry which is preliminary data.</text>
</comment>
<evidence type="ECO:0000256" key="3">
    <source>
        <dbReference type="RuleBase" id="RU362028"/>
    </source>
</evidence>
<comment type="catalytic activity">
    <reaction evidence="3">
        <text>a uridine in RNA = a pseudouridine in RNA</text>
        <dbReference type="Rhea" id="RHEA:48348"/>
        <dbReference type="Rhea" id="RHEA-COMP:12068"/>
        <dbReference type="Rhea" id="RHEA-COMP:12069"/>
        <dbReference type="ChEBI" id="CHEBI:65314"/>
        <dbReference type="ChEBI" id="CHEBI:65315"/>
    </reaction>
</comment>
<organism evidence="6 7">
    <name type="scientific">Phascolomyces articulosus</name>
    <dbReference type="NCBI Taxonomy" id="60185"/>
    <lineage>
        <taxon>Eukaryota</taxon>
        <taxon>Fungi</taxon>
        <taxon>Fungi incertae sedis</taxon>
        <taxon>Mucoromycota</taxon>
        <taxon>Mucoromycotina</taxon>
        <taxon>Mucoromycetes</taxon>
        <taxon>Mucorales</taxon>
        <taxon>Lichtheimiaceae</taxon>
        <taxon>Phascolomyces</taxon>
    </lineage>
</organism>
<keyword evidence="2" id="KW-0694">RNA-binding</keyword>
<evidence type="ECO:0000256" key="4">
    <source>
        <dbReference type="SAM" id="MobiDB-lite"/>
    </source>
</evidence>
<dbReference type="PANTHER" id="PTHR21600:SF40">
    <property type="entry name" value="PSEUDOURIDYLATE SYNTHASE RPUSD2"/>
    <property type="match status" value="1"/>
</dbReference>
<dbReference type="CDD" id="cd02557">
    <property type="entry name" value="PseudoU_synth_ScRIB2"/>
    <property type="match status" value="1"/>
</dbReference>
<dbReference type="GO" id="GO:0003723">
    <property type="term" value="F:RNA binding"/>
    <property type="evidence" value="ECO:0007669"/>
    <property type="project" value="UniProtKB-KW"/>
</dbReference>
<keyword evidence="3" id="KW-0413">Isomerase</keyword>
<dbReference type="PROSITE" id="PS01129">
    <property type="entry name" value="PSI_RLU"/>
    <property type="match status" value="1"/>
</dbReference>
<dbReference type="Proteomes" id="UP001209540">
    <property type="component" value="Unassembled WGS sequence"/>
</dbReference>
<reference evidence="6" key="2">
    <citation type="submission" date="2023-02" db="EMBL/GenBank/DDBJ databases">
        <authorList>
            <consortium name="DOE Joint Genome Institute"/>
            <person name="Mondo S.J."/>
            <person name="Chang Y."/>
            <person name="Wang Y."/>
            <person name="Ahrendt S."/>
            <person name="Andreopoulos W."/>
            <person name="Barry K."/>
            <person name="Beard J."/>
            <person name="Benny G.L."/>
            <person name="Blankenship S."/>
            <person name="Bonito G."/>
            <person name="Cuomo C."/>
            <person name="Desiro A."/>
            <person name="Gervers K.A."/>
            <person name="Hundley H."/>
            <person name="Kuo A."/>
            <person name="LaButti K."/>
            <person name="Lang B.F."/>
            <person name="Lipzen A."/>
            <person name="O'Donnell K."/>
            <person name="Pangilinan J."/>
            <person name="Reynolds N."/>
            <person name="Sandor L."/>
            <person name="Smith M.W."/>
            <person name="Tsang A."/>
            <person name="Grigoriev I.V."/>
            <person name="Stajich J.E."/>
            <person name="Spatafora J.W."/>
        </authorList>
    </citation>
    <scope>NUCLEOTIDE SEQUENCE</scope>
    <source>
        <strain evidence="6">RSA 2281</strain>
    </source>
</reference>
<evidence type="ECO:0000313" key="6">
    <source>
        <dbReference type="EMBL" id="KAI9277224.1"/>
    </source>
</evidence>
<comment type="similarity">
    <text evidence="3">Belongs to the pseudouridine synthase RluA family.</text>
</comment>
<evidence type="ECO:0000256" key="2">
    <source>
        <dbReference type="PROSITE-ProRule" id="PRU00182"/>
    </source>
</evidence>
<dbReference type="AlphaFoldDB" id="A0AAD5KBU5"/>
<feature type="active site" evidence="1">
    <location>
        <position position="212"/>
    </location>
</feature>
<dbReference type="InterPro" id="IPR050188">
    <property type="entry name" value="RluA_PseudoU_synthase"/>
</dbReference>
<dbReference type="PANTHER" id="PTHR21600">
    <property type="entry name" value="MITOCHONDRIAL RNA PSEUDOURIDINE SYNTHASE"/>
    <property type="match status" value="1"/>
</dbReference>
<dbReference type="InterPro" id="IPR006145">
    <property type="entry name" value="PsdUridine_synth_RsuA/RluA"/>
</dbReference>
<accession>A0AAD5KBU5</accession>
<dbReference type="EMBL" id="JAIXMP010000002">
    <property type="protein sequence ID" value="KAI9277224.1"/>
    <property type="molecule type" value="Genomic_DNA"/>
</dbReference>
<evidence type="ECO:0000259" key="5">
    <source>
        <dbReference type="Pfam" id="PF00849"/>
    </source>
</evidence>
<feature type="region of interest" description="Disordered" evidence="4">
    <location>
        <begin position="1"/>
        <end position="60"/>
    </location>
</feature>
<dbReference type="GO" id="GO:0009982">
    <property type="term" value="F:pseudouridine synthase activity"/>
    <property type="evidence" value="ECO:0007669"/>
    <property type="project" value="InterPro"/>
</dbReference>
<comment type="function">
    <text evidence="3">Responsible for synthesis of pseudouridine from uracil.</text>
</comment>
<reference evidence="6" key="1">
    <citation type="journal article" date="2022" name="IScience">
        <title>Evolution of zygomycete secretomes and the origins of terrestrial fungal ecologies.</title>
        <authorList>
            <person name="Chang Y."/>
            <person name="Wang Y."/>
            <person name="Mondo S."/>
            <person name="Ahrendt S."/>
            <person name="Andreopoulos W."/>
            <person name="Barry K."/>
            <person name="Beard J."/>
            <person name="Benny G.L."/>
            <person name="Blankenship S."/>
            <person name="Bonito G."/>
            <person name="Cuomo C."/>
            <person name="Desiro A."/>
            <person name="Gervers K.A."/>
            <person name="Hundley H."/>
            <person name="Kuo A."/>
            <person name="LaButti K."/>
            <person name="Lang B.F."/>
            <person name="Lipzen A."/>
            <person name="O'Donnell K."/>
            <person name="Pangilinan J."/>
            <person name="Reynolds N."/>
            <person name="Sandor L."/>
            <person name="Smith M.E."/>
            <person name="Tsang A."/>
            <person name="Grigoriev I.V."/>
            <person name="Stajich J.E."/>
            <person name="Spatafora J.W."/>
        </authorList>
    </citation>
    <scope>NUCLEOTIDE SEQUENCE</scope>
    <source>
        <strain evidence="6">RSA 2281</strain>
    </source>
</reference>
<evidence type="ECO:0000313" key="7">
    <source>
        <dbReference type="Proteomes" id="UP001209540"/>
    </source>
</evidence>
<evidence type="ECO:0000256" key="1">
    <source>
        <dbReference type="PIRSR" id="PIRSR606225-1"/>
    </source>
</evidence>